<organism evidence="2 3">
    <name type="scientific">Angustibacter aerolatus</name>
    <dbReference type="NCBI Taxonomy" id="1162965"/>
    <lineage>
        <taxon>Bacteria</taxon>
        <taxon>Bacillati</taxon>
        <taxon>Actinomycetota</taxon>
        <taxon>Actinomycetes</taxon>
        <taxon>Kineosporiales</taxon>
        <taxon>Kineosporiaceae</taxon>
    </lineage>
</organism>
<accession>A0ABQ6JKL5</accession>
<evidence type="ECO:0000313" key="3">
    <source>
        <dbReference type="Proteomes" id="UP001157017"/>
    </source>
</evidence>
<feature type="domain" description="RNA polymerase sigma-70 region 2" evidence="1">
    <location>
        <begin position="3"/>
        <end position="54"/>
    </location>
</feature>
<comment type="caution">
    <text evidence="2">The sequence shown here is derived from an EMBL/GenBank/DDBJ whole genome shotgun (WGS) entry which is preliminary data.</text>
</comment>
<dbReference type="SUPFAM" id="SSF88946">
    <property type="entry name" value="Sigma2 domain of RNA polymerase sigma factors"/>
    <property type="match status" value="1"/>
</dbReference>
<protein>
    <recommendedName>
        <fullName evidence="1">RNA polymerase sigma-70 region 2 domain-containing protein</fullName>
    </recommendedName>
</protein>
<sequence length="196" mass="19851">MVALLPLARSLAGRYAGRGEPLEDLQQVAALGLTKAVHAYRPGAGAGVAAYVVPSVLGEPAPQLPRPRVGRAAPASRAGACAVRCAAPRSVWGTGSAARPPTTSSPPSLQVTAADVREARTASSGYSALSLDAPVDDDGGSVVDLVADPGGLDLDDHAAAASIGPLLREPAGARPRAALDAVLRRLHPRRSPRRSA</sequence>
<name>A0ABQ6JKL5_9ACTN</name>
<keyword evidence="3" id="KW-1185">Reference proteome</keyword>
<dbReference type="InterPro" id="IPR013325">
    <property type="entry name" value="RNA_pol_sigma_r2"/>
</dbReference>
<dbReference type="Gene3D" id="1.20.120.1810">
    <property type="match status" value="1"/>
</dbReference>
<dbReference type="InterPro" id="IPR007627">
    <property type="entry name" value="RNA_pol_sigma70_r2"/>
</dbReference>
<evidence type="ECO:0000259" key="1">
    <source>
        <dbReference type="Pfam" id="PF04542"/>
    </source>
</evidence>
<dbReference type="Pfam" id="PF04542">
    <property type="entry name" value="Sigma70_r2"/>
    <property type="match status" value="1"/>
</dbReference>
<gene>
    <name evidence="2" type="ORF">GCM10025868_31590</name>
</gene>
<dbReference type="Proteomes" id="UP001157017">
    <property type="component" value="Unassembled WGS sequence"/>
</dbReference>
<proteinExistence type="predicted"/>
<evidence type="ECO:0000313" key="2">
    <source>
        <dbReference type="EMBL" id="GMA87909.1"/>
    </source>
</evidence>
<dbReference type="EMBL" id="BSUZ01000001">
    <property type="protein sequence ID" value="GMA87909.1"/>
    <property type="molecule type" value="Genomic_DNA"/>
</dbReference>
<reference evidence="3" key="1">
    <citation type="journal article" date="2019" name="Int. J. Syst. Evol. Microbiol.">
        <title>The Global Catalogue of Microorganisms (GCM) 10K type strain sequencing project: providing services to taxonomists for standard genome sequencing and annotation.</title>
        <authorList>
            <consortium name="The Broad Institute Genomics Platform"/>
            <consortium name="The Broad Institute Genome Sequencing Center for Infectious Disease"/>
            <person name="Wu L."/>
            <person name="Ma J."/>
        </authorList>
    </citation>
    <scope>NUCLEOTIDE SEQUENCE [LARGE SCALE GENOMIC DNA]</scope>
    <source>
        <strain evidence="3">NBRC 108730</strain>
    </source>
</reference>